<organism evidence="4 5">
    <name type="scientific">Oceanipulchritudo coccoides</name>
    <dbReference type="NCBI Taxonomy" id="2706888"/>
    <lineage>
        <taxon>Bacteria</taxon>
        <taxon>Pseudomonadati</taxon>
        <taxon>Verrucomicrobiota</taxon>
        <taxon>Opitutia</taxon>
        <taxon>Puniceicoccales</taxon>
        <taxon>Oceanipulchritudinaceae</taxon>
        <taxon>Oceanipulchritudo</taxon>
    </lineage>
</organism>
<dbReference type="NCBIfam" id="TIGR02595">
    <property type="entry name" value="PEP_CTERM"/>
    <property type="match status" value="1"/>
</dbReference>
<dbReference type="EMBL" id="JAAGNX010000003">
    <property type="protein sequence ID" value="NDV63063.1"/>
    <property type="molecule type" value="Genomic_DNA"/>
</dbReference>
<dbReference type="AlphaFoldDB" id="A0A6B2M2T8"/>
<reference evidence="4 5" key="1">
    <citation type="submission" date="2020-02" db="EMBL/GenBank/DDBJ databases">
        <title>Albibacoteraceae fam. nov., the first described family within the subdivision 4 Verrucomicrobia.</title>
        <authorList>
            <person name="Xi F."/>
        </authorList>
    </citation>
    <scope>NUCLEOTIDE SEQUENCE [LARGE SCALE GENOMIC DNA]</scope>
    <source>
        <strain evidence="4 5">CK1056</strain>
    </source>
</reference>
<gene>
    <name evidence="4" type="ORF">G0Q06_11415</name>
</gene>
<evidence type="ECO:0000313" key="5">
    <source>
        <dbReference type="Proteomes" id="UP000478417"/>
    </source>
</evidence>
<keyword evidence="2" id="KW-0732">Signal</keyword>
<name>A0A6B2M2T8_9BACT</name>
<feature type="chain" id="PRO_5025652292" evidence="2">
    <location>
        <begin position="34"/>
        <end position="261"/>
    </location>
</feature>
<accession>A0A6B2M2T8</accession>
<keyword evidence="1" id="KW-0812">Transmembrane</keyword>
<comment type="caution">
    <text evidence="4">The sequence shown here is derived from an EMBL/GenBank/DDBJ whole genome shotgun (WGS) entry which is preliminary data.</text>
</comment>
<proteinExistence type="predicted"/>
<evidence type="ECO:0000313" key="4">
    <source>
        <dbReference type="EMBL" id="NDV63063.1"/>
    </source>
</evidence>
<dbReference type="RefSeq" id="WP_163966045.1">
    <property type="nucleotide sequence ID" value="NZ_JAAGNX010000003.1"/>
</dbReference>
<dbReference type="Proteomes" id="UP000478417">
    <property type="component" value="Unassembled WGS sequence"/>
</dbReference>
<evidence type="ECO:0000259" key="3">
    <source>
        <dbReference type="Pfam" id="PF07589"/>
    </source>
</evidence>
<protein>
    <submittedName>
        <fullName evidence="4">PEP-CTERM sorting domain-containing protein</fullName>
    </submittedName>
</protein>
<evidence type="ECO:0000256" key="1">
    <source>
        <dbReference type="SAM" id="Phobius"/>
    </source>
</evidence>
<dbReference type="Pfam" id="PF07589">
    <property type="entry name" value="PEP-CTERM"/>
    <property type="match status" value="1"/>
</dbReference>
<keyword evidence="5" id="KW-1185">Reference proteome</keyword>
<feature type="domain" description="Ice-binding protein C-terminal" evidence="3">
    <location>
        <begin position="236"/>
        <end position="259"/>
    </location>
</feature>
<sequence>MKLKKTVLSMNPYFKLIAVAFVGVSLFANLASAQFTIAADNFDRADGSLTASSPTPGPGSVWTSHSGTAGDLLISSGAAVVQHGVPSEDTHIRFAAQSTGVLSAVFDISVNDDAVIGGTDFEYFAHFMTEGSFNFRSRVDVQAPTGAGDYTLGIASGSSTAEATLTTDFSFNTPVTVTLAFDLDTGIGSLTVGAETIVGTGIFLGENLDSFALRQSDSSNNETITVDNLVITGAVVPEPSTYAALIGLLALGLVMVRRRKA</sequence>
<feature type="signal peptide" evidence="2">
    <location>
        <begin position="1"/>
        <end position="33"/>
    </location>
</feature>
<dbReference type="InterPro" id="IPR013424">
    <property type="entry name" value="Ice-binding_C"/>
</dbReference>
<keyword evidence="1" id="KW-1133">Transmembrane helix</keyword>
<feature type="transmembrane region" description="Helical" evidence="1">
    <location>
        <begin position="239"/>
        <end position="256"/>
    </location>
</feature>
<evidence type="ECO:0000256" key="2">
    <source>
        <dbReference type="SAM" id="SignalP"/>
    </source>
</evidence>
<keyword evidence="1" id="KW-0472">Membrane</keyword>